<dbReference type="RefSeq" id="WP_270112645.1">
    <property type="nucleotide sequence ID" value="NZ_JAPZVP010000025.1"/>
</dbReference>
<feature type="compositionally biased region" description="Low complexity" evidence="1">
    <location>
        <begin position="76"/>
        <end position="91"/>
    </location>
</feature>
<keyword evidence="3" id="KW-1185">Reference proteome</keyword>
<feature type="compositionally biased region" description="Polar residues" evidence="1">
    <location>
        <begin position="94"/>
        <end position="105"/>
    </location>
</feature>
<sequence>MRRLILFAALIAATGLFRRTPGGGSGGGSETPSGSNRPNSSSGPAPAGVTSLFNSTQKAIMAAKPRLAITATQHGTPSGSTPNSPTMTPPTIEESASTTEGFLPT</sequence>
<dbReference type="EMBL" id="JAPZVP010000025">
    <property type="protein sequence ID" value="MDA1362555.1"/>
    <property type="molecule type" value="Genomic_DNA"/>
</dbReference>
<organism evidence="2 3">
    <name type="scientific">Glycomyces luteolus</name>
    <dbReference type="NCBI Taxonomy" id="2670330"/>
    <lineage>
        <taxon>Bacteria</taxon>
        <taxon>Bacillati</taxon>
        <taxon>Actinomycetota</taxon>
        <taxon>Actinomycetes</taxon>
        <taxon>Glycomycetales</taxon>
        <taxon>Glycomycetaceae</taxon>
        <taxon>Glycomyces</taxon>
    </lineage>
</organism>
<feature type="compositionally biased region" description="Low complexity" evidence="1">
    <location>
        <begin position="30"/>
        <end position="48"/>
    </location>
</feature>
<evidence type="ECO:0000313" key="3">
    <source>
        <dbReference type="Proteomes" id="UP001146067"/>
    </source>
</evidence>
<protein>
    <submittedName>
        <fullName evidence="2">Uncharacterized protein</fullName>
    </submittedName>
</protein>
<dbReference type="AlphaFoldDB" id="A0A9X3PPC0"/>
<name>A0A9X3PPC0_9ACTN</name>
<evidence type="ECO:0000313" key="2">
    <source>
        <dbReference type="EMBL" id="MDA1362555.1"/>
    </source>
</evidence>
<comment type="caution">
    <text evidence="2">The sequence shown here is derived from an EMBL/GenBank/DDBJ whole genome shotgun (WGS) entry which is preliminary data.</text>
</comment>
<dbReference type="Proteomes" id="UP001146067">
    <property type="component" value="Unassembled WGS sequence"/>
</dbReference>
<evidence type="ECO:0000256" key="1">
    <source>
        <dbReference type="SAM" id="MobiDB-lite"/>
    </source>
</evidence>
<reference evidence="2" key="1">
    <citation type="submission" date="2022-12" db="EMBL/GenBank/DDBJ databases">
        <title>Gycomyces niveus sp.nov.,a novel actinomycete isolated from soil in Shouguan.</title>
        <authorList>
            <person name="Yang X."/>
        </authorList>
    </citation>
    <scope>NUCLEOTIDE SEQUENCE</scope>
    <source>
        <strain evidence="2">NEAU-A15</strain>
    </source>
</reference>
<gene>
    <name evidence="2" type="ORF">O1R50_23230</name>
</gene>
<feature type="region of interest" description="Disordered" evidence="1">
    <location>
        <begin position="71"/>
        <end position="105"/>
    </location>
</feature>
<proteinExistence type="predicted"/>
<accession>A0A9X3PPC0</accession>
<feature type="region of interest" description="Disordered" evidence="1">
    <location>
        <begin position="17"/>
        <end position="51"/>
    </location>
</feature>